<protein>
    <submittedName>
        <fullName evidence="1">Uncharacterized protein</fullName>
    </submittedName>
</protein>
<keyword evidence="2" id="KW-1185">Reference proteome</keyword>
<name>A0ABW6AGK0_9BACT</name>
<evidence type="ECO:0000313" key="2">
    <source>
        <dbReference type="Proteomes" id="UP001597512"/>
    </source>
</evidence>
<sequence length="79" mass="8655">MGIIIVLAIAGGIIYLIVTTNSRSEARGKWLYDDYQKALASDNKGHASLAGRAYYAYLRKGLPTLQDEQALLDDIAAMH</sequence>
<comment type="caution">
    <text evidence="1">The sequence shown here is derived from an EMBL/GenBank/DDBJ whole genome shotgun (WGS) entry which is preliminary data.</text>
</comment>
<dbReference type="EMBL" id="JBHUOM010000002">
    <property type="protein sequence ID" value="MFD2934546.1"/>
    <property type="molecule type" value="Genomic_DNA"/>
</dbReference>
<accession>A0ABW6AGK0</accession>
<evidence type="ECO:0000313" key="1">
    <source>
        <dbReference type="EMBL" id="MFD2934546.1"/>
    </source>
</evidence>
<reference evidence="2" key="1">
    <citation type="journal article" date="2019" name="Int. J. Syst. Evol. Microbiol.">
        <title>The Global Catalogue of Microorganisms (GCM) 10K type strain sequencing project: providing services to taxonomists for standard genome sequencing and annotation.</title>
        <authorList>
            <consortium name="The Broad Institute Genomics Platform"/>
            <consortium name="The Broad Institute Genome Sequencing Center for Infectious Disease"/>
            <person name="Wu L."/>
            <person name="Ma J."/>
        </authorList>
    </citation>
    <scope>NUCLEOTIDE SEQUENCE [LARGE SCALE GENOMIC DNA]</scope>
    <source>
        <strain evidence="2">KCTC 52490</strain>
    </source>
</reference>
<gene>
    <name evidence="1" type="ORF">ACFS25_12200</name>
</gene>
<proteinExistence type="predicted"/>
<organism evidence="1 2">
    <name type="scientific">Spirosoma flavum</name>
    <dbReference type="NCBI Taxonomy" id="2048557"/>
    <lineage>
        <taxon>Bacteria</taxon>
        <taxon>Pseudomonadati</taxon>
        <taxon>Bacteroidota</taxon>
        <taxon>Cytophagia</taxon>
        <taxon>Cytophagales</taxon>
        <taxon>Cytophagaceae</taxon>
        <taxon>Spirosoma</taxon>
    </lineage>
</organism>
<dbReference type="Proteomes" id="UP001597512">
    <property type="component" value="Unassembled WGS sequence"/>
</dbReference>
<dbReference type="RefSeq" id="WP_381500585.1">
    <property type="nucleotide sequence ID" value="NZ_JBHUOM010000002.1"/>
</dbReference>